<dbReference type="SUPFAM" id="SSF53187">
    <property type="entry name" value="Zn-dependent exopeptidases"/>
    <property type="match status" value="1"/>
</dbReference>
<dbReference type="InterPro" id="IPR002508">
    <property type="entry name" value="MurNAc-LAA_cat"/>
</dbReference>
<dbReference type="Proteomes" id="UP000014155">
    <property type="component" value="Unassembled WGS sequence"/>
</dbReference>
<dbReference type="Gene3D" id="3.40.630.40">
    <property type="entry name" value="Zn-dependent exopeptidases"/>
    <property type="match status" value="1"/>
</dbReference>
<dbReference type="PANTHER" id="PTHR30404">
    <property type="entry name" value="N-ACETYLMURAMOYL-L-ALANINE AMIDASE"/>
    <property type="match status" value="1"/>
</dbReference>
<dbReference type="Pfam" id="PF01520">
    <property type="entry name" value="Amidase_3"/>
    <property type="match status" value="1"/>
</dbReference>
<dbReference type="AlphaFoldDB" id="S0FJ87"/>
<feature type="domain" description="MurNAc-LAA" evidence="2">
    <location>
        <begin position="57"/>
        <end position="176"/>
    </location>
</feature>
<dbReference type="GO" id="GO:0009253">
    <property type="term" value="P:peptidoglycan catabolic process"/>
    <property type="evidence" value="ECO:0007669"/>
    <property type="project" value="InterPro"/>
</dbReference>
<reference evidence="3 4" key="1">
    <citation type="journal article" date="2013" name="Genome Announc.">
        <title>Draft Genome Sequence of the Cellulolytic, Mesophilic, Anaerobic Bacterium Clostridium termitidis Strain CT1112 (DSM 5398).</title>
        <authorList>
            <person name="Lal S."/>
            <person name="Ramachandran U."/>
            <person name="Zhang X."/>
            <person name="Munir R."/>
            <person name="Sparling R."/>
            <person name="Levin D.B."/>
        </authorList>
    </citation>
    <scope>NUCLEOTIDE SEQUENCE [LARGE SCALE GENOMIC DNA]</scope>
    <source>
        <strain evidence="3 4">CT1112</strain>
    </source>
</reference>
<dbReference type="InterPro" id="IPR050695">
    <property type="entry name" value="N-acetylmuramoyl_amidase_3"/>
</dbReference>
<organism evidence="3 4">
    <name type="scientific">Ruminiclostridium cellobioparum subsp. termitidis CT1112</name>
    <dbReference type="NCBI Taxonomy" id="1195236"/>
    <lineage>
        <taxon>Bacteria</taxon>
        <taxon>Bacillati</taxon>
        <taxon>Bacillota</taxon>
        <taxon>Clostridia</taxon>
        <taxon>Eubacteriales</taxon>
        <taxon>Oscillospiraceae</taxon>
        <taxon>Ruminiclostridium</taxon>
    </lineage>
</organism>
<dbReference type="EC" id="3.5.1.28" evidence="3"/>
<gene>
    <name evidence="3" type="ORF">CTER_3953</name>
</gene>
<sequence length="188" mass="20478">MKAATASGTTGVVTKVTEESLNLTVSLKLKKALADKGANVIMVRETHTCNMTNVERTDFWNKSGADLTIRIHANGSESKKASGVLMMVPGDKYIKDKDMLLKSAKAGEYIMEGVLKNTKAKSAGTVKSTDLTGFNWSKIPVMLLEMGFMTNPEEDRLLNSDSYQNKIVTGITEGVGKYNTYINSGKKK</sequence>
<proteinExistence type="predicted"/>
<dbReference type="EMBL" id="AORV01000057">
    <property type="protein sequence ID" value="EMS70306.1"/>
    <property type="molecule type" value="Genomic_DNA"/>
</dbReference>
<dbReference type="GO" id="GO:0030288">
    <property type="term" value="C:outer membrane-bounded periplasmic space"/>
    <property type="evidence" value="ECO:0007669"/>
    <property type="project" value="TreeGrafter"/>
</dbReference>
<dbReference type="PATRIC" id="fig|1195236.3.peg.4163"/>
<dbReference type="CDD" id="cd02696">
    <property type="entry name" value="MurNAc-LAA"/>
    <property type="match status" value="1"/>
</dbReference>
<protein>
    <submittedName>
        <fullName evidence="3">N-acetylmuramoyl-L-alanine amidase</fullName>
        <ecNumber evidence="3">3.5.1.28</ecNumber>
    </submittedName>
</protein>
<accession>S0FJ87</accession>
<keyword evidence="1 3" id="KW-0378">Hydrolase</keyword>
<evidence type="ECO:0000313" key="3">
    <source>
        <dbReference type="EMBL" id="EMS70306.1"/>
    </source>
</evidence>
<dbReference type="PANTHER" id="PTHR30404:SF0">
    <property type="entry name" value="N-ACETYLMURAMOYL-L-ALANINE AMIDASE AMIC"/>
    <property type="match status" value="1"/>
</dbReference>
<dbReference type="SMART" id="SM00646">
    <property type="entry name" value="Ami_3"/>
    <property type="match status" value="1"/>
</dbReference>
<name>S0FJ87_RUMCE</name>
<evidence type="ECO:0000259" key="2">
    <source>
        <dbReference type="SMART" id="SM00646"/>
    </source>
</evidence>
<dbReference type="eggNOG" id="COG0860">
    <property type="taxonomic scope" value="Bacteria"/>
</dbReference>
<dbReference type="GO" id="GO:0008745">
    <property type="term" value="F:N-acetylmuramoyl-L-alanine amidase activity"/>
    <property type="evidence" value="ECO:0007669"/>
    <property type="project" value="UniProtKB-EC"/>
</dbReference>
<comment type="caution">
    <text evidence="3">The sequence shown here is derived from an EMBL/GenBank/DDBJ whole genome shotgun (WGS) entry which is preliminary data.</text>
</comment>
<evidence type="ECO:0000313" key="4">
    <source>
        <dbReference type="Proteomes" id="UP000014155"/>
    </source>
</evidence>
<dbReference type="STRING" id="1195236.CTER_3953"/>
<dbReference type="RefSeq" id="WP_004628675.1">
    <property type="nucleotide sequence ID" value="NZ_AORV01000057.1"/>
</dbReference>
<keyword evidence="4" id="KW-1185">Reference proteome</keyword>
<evidence type="ECO:0000256" key="1">
    <source>
        <dbReference type="ARBA" id="ARBA00022801"/>
    </source>
</evidence>